<protein>
    <submittedName>
        <fullName evidence="4">Uncharacterized protein</fullName>
    </submittedName>
</protein>
<comment type="caution">
    <text evidence="4">The sequence shown here is derived from an EMBL/GenBank/DDBJ whole genome shotgun (WGS) entry which is preliminary data.</text>
</comment>
<dbReference type="Proteomes" id="UP000179807">
    <property type="component" value="Unassembled WGS sequence"/>
</dbReference>
<dbReference type="OrthoDB" id="10249694at2759"/>
<dbReference type="AlphaFoldDB" id="A0A1J4K138"/>
<accession>A0A1J4K138</accession>
<dbReference type="Gene3D" id="1.25.40.20">
    <property type="entry name" value="Ankyrin repeat-containing domain"/>
    <property type="match status" value="3"/>
</dbReference>
<keyword evidence="2 3" id="KW-0040">ANK repeat</keyword>
<keyword evidence="1" id="KW-0677">Repeat</keyword>
<dbReference type="RefSeq" id="XP_068356341.1">
    <property type="nucleotide sequence ID" value="XM_068506830.1"/>
</dbReference>
<proteinExistence type="predicted"/>
<dbReference type="GeneID" id="94841534"/>
<gene>
    <name evidence="4" type="ORF">TRFO_29516</name>
</gene>
<dbReference type="SUPFAM" id="SSF140860">
    <property type="entry name" value="Pseudo ankyrin repeat-like"/>
    <property type="match status" value="1"/>
</dbReference>
<dbReference type="SMART" id="SM00248">
    <property type="entry name" value="ANK"/>
    <property type="match status" value="9"/>
</dbReference>
<dbReference type="VEuPathDB" id="TrichDB:TRFO_29516"/>
<evidence type="ECO:0000256" key="2">
    <source>
        <dbReference type="ARBA" id="ARBA00023043"/>
    </source>
</evidence>
<dbReference type="Pfam" id="PF12796">
    <property type="entry name" value="Ank_2"/>
    <property type="match status" value="3"/>
</dbReference>
<dbReference type="InterPro" id="IPR002110">
    <property type="entry name" value="Ankyrin_rpt"/>
</dbReference>
<dbReference type="PANTHER" id="PTHR24126:SF14">
    <property type="entry name" value="ANK_REP_REGION DOMAIN-CONTAINING PROTEIN"/>
    <property type="match status" value="1"/>
</dbReference>
<dbReference type="InterPro" id="IPR036770">
    <property type="entry name" value="Ankyrin_rpt-contain_sf"/>
</dbReference>
<dbReference type="SUPFAM" id="SSF48403">
    <property type="entry name" value="Ankyrin repeat"/>
    <property type="match status" value="1"/>
</dbReference>
<dbReference type="PANTHER" id="PTHR24126">
    <property type="entry name" value="ANKYRIN REPEAT, PH AND SEC7 DOMAIN CONTAINING PROTEIN SECG-RELATED"/>
    <property type="match status" value="1"/>
</dbReference>
<evidence type="ECO:0000313" key="5">
    <source>
        <dbReference type="Proteomes" id="UP000179807"/>
    </source>
</evidence>
<evidence type="ECO:0000256" key="1">
    <source>
        <dbReference type="ARBA" id="ARBA00022737"/>
    </source>
</evidence>
<keyword evidence="5" id="KW-1185">Reference proteome</keyword>
<reference evidence="4" key="1">
    <citation type="submission" date="2016-10" db="EMBL/GenBank/DDBJ databases">
        <authorList>
            <person name="Benchimol M."/>
            <person name="Almeida L.G."/>
            <person name="Vasconcelos A.T."/>
            <person name="Perreira-Neves A."/>
            <person name="Rosa I.A."/>
            <person name="Tasca T."/>
            <person name="Bogo M.R."/>
            <person name="de Souza W."/>
        </authorList>
    </citation>
    <scope>NUCLEOTIDE SEQUENCE [LARGE SCALE GENOMIC DNA]</scope>
    <source>
        <strain evidence="4">K</strain>
    </source>
</reference>
<feature type="repeat" description="ANK" evidence="3">
    <location>
        <begin position="607"/>
        <end position="639"/>
    </location>
</feature>
<name>A0A1J4K138_9EUKA</name>
<evidence type="ECO:0000256" key="3">
    <source>
        <dbReference type="PROSITE-ProRule" id="PRU00023"/>
    </source>
</evidence>
<organism evidence="4 5">
    <name type="scientific">Tritrichomonas foetus</name>
    <dbReference type="NCBI Taxonomy" id="1144522"/>
    <lineage>
        <taxon>Eukaryota</taxon>
        <taxon>Metamonada</taxon>
        <taxon>Parabasalia</taxon>
        <taxon>Tritrichomonadida</taxon>
        <taxon>Tritrichomonadidae</taxon>
        <taxon>Tritrichomonas</taxon>
    </lineage>
</organism>
<evidence type="ECO:0000313" key="4">
    <source>
        <dbReference type="EMBL" id="OHT03205.1"/>
    </source>
</evidence>
<dbReference type="EMBL" id="MLAK01000837">
    <property type="protein sequence ID" value="OHT03205.1"/>
    <property type="molecule type" value="Genomic_DNA"/>
</dbReference>
<sequence>MKRTNSRELLNSTLSSGLDIHIRILNLTSQNINETIEYLKKSPYLNEKLPLRKLLFMVNNLMICQPLRFPVFFELISNLLSTIERFFSSDELFNIFEMNKAILALLLDSKIVSIAHLDKNLDYYVDNQDHFFFFYREIEASSKRRYNEIIKANPEFVKFVKNHSSEESFQHHVKYRKSGLNHSKISSLIRNDDLENFQQIKNINLNNEIEHSIYEVTQFDVIFGAFPTLIEYSAFFQAVKIFNYLLNKKVTYDSTLMRYAVAGGNQKIIQILLEKGLSFDVKCLNTAIEFHQQVIIDLIRSGNIMMNTNNLIEYDFYSLSKAVESYNIQILIEILKNENISLVSDVNQWNILQIASGCGQLEVIRFVIEERGMDINSKNSLGKTSLILASENGFSDIVDYLLSFEEIEVNAGNDRGTALHYAVLNGHLSVIKLLCKHKDIDLNALNANAETPLFVACRHSFIDIIKYLVGLPKINLNARADCYHTPLLISCKYGILEVVRILCEAKNHSKKHSESNPNEQIENLIDFSMKNKRGLNAFMIAVSKGHLDVVKYLFSVLEKLNSSQVLNEKGKFGESSILLAAVSDSYFEVLKYLVEIGKFEVDSKNENGDTALHVSAKNGAIKNFQYLLQNVKKINPNEVNNAGKTAFELLSEESKQLLK</sequence>
<dbReference type="PROSITE" id="PS50088">
    <property type="entry name" value="ANK_REPEAT"/>
    <property type="match status" value="1"/>
</dbReference>